<evidence type="ECO:0000259" key="5">
    <source>
        <dbReference type="SMART" id="SM00829"/>
    </source>
</evidence>
<dbReference type="SMART" id="SM00829">
    <property type="entry name" value="PKS_ER"/>
    <property type="match status" value="1"/>
</dbReference>
<evidence type="ECO:0000313" key="7">
    <source>
        <dbReference type="Proteomes" id="UP000295188"/>
    </source>
</evidence>
<keyword evidence="3" id="KW-0560">Oxidoreductase</keyword>
<dbReference type="GO" id="GO:0008270">
    <property type="term" value="F:zinc ion binding"/>
    <property type="evidence" value="ECO:0007669"/>
    <property type="project" value="InterPro"/>
</dbReference>
<reference evidence="6 7" key="1">
    <citation type="submission" date="2019-03" db="EMBL/GenBank/DDBJ databases">
        <title>Genomic Encyclopedia of Type Strains, Phase IV (KMG-IV): sequencing the most valuable type-strain genomes for metagenomic binning, comparative biology and taxonomic classification.</title>
        <authorList>
            <person name="Goeker M."/>
        </authorList>
    </citation>
    <scope>NUCLEOTIDE SEQUENCE [LARGE SCALE GENOMIC DNA]</scope>
    <source>
        <strain evidence="6 7">DSM 20467</strain>
    </source>
</reference>
<keyword evidence="7" id="KW-1185">Reference proteome</keyword>
<dbReference type="Gene3D" id="3.90.180.10">
    <property type="entry name" value="Medium-chain alcohol dehydrogenases, catalytic domain"/>
    <property type="match status" value="1"/>
</dbReference>
<evidence type="ECO:0000256" key="4">
    <source>
        <dbReference type="RuleBase" id="RU361277"/>
    </source>
</evidence>
<dbReference type="CDD" id="cd08236">
    <property type="entry name" value="sugar_DH"/>
    <property type="match status" value="1"/>
</dbReference>
<organism evidence="6 7">
    <name type="scientific">Pectinatus cerevisiiphilus</name>
    <dbReference type="NCBI Taxonomy" id="86956"/>
    <lineage>
        <taxon>Bacteria</taxon>
        <taxon>Bacillati</taxon>
        <taxon>Bacillota</taxon>
        <taxon>Negativicutes</taxon>
        <taxon>Selenomonadales</taxon>
        <taxon>Selenomonadaceae</taxon>
        <taxon>Pectinatus</taxon>
    </lineage>
</organism>
<dbReference type="SUPFAM" id="SSF50129">
    <property type="entry name" value="GroES-like"/>
    <property type="match status" value="1"/>
</dbReference>
<dbReference type="PROSITE" id="PS00059">
    <property type="entry name" value="ADH_ZINC"/>
    <property type="match status" value="1"/>
</dbReference>
<dbReference type="Proteomes" id="UP000295188">
    <property type="component" value="Unassembled WGS sequence"/>
</dbReference>
<dbReference type="InterPro" id="IPR050129">
    <property type="entry name" value="Zn_alcohol_dh"/>
</dbReference>
<feature type="domain" description="Enoyl reductase (ER)" evidence="5">
    <location>
        <begin position="17"/>
        <end position="324"/>
    </location>
</feature>
<dbReference type="InterPro" id="IPR011032">
    <property type="entry name" value="GroES-like_sf"/>
</dbReference>
<dbReference type="AlphaFoldDB" id="A0A4R3KFV2"/>
<sequence length="355" mass="38736">MFQEKIPAQMKALVVEGPQKLIYKDVPVPRINADEVLVRVKACGICGSDIARVRDGGVHFFPIIVGHEFSGVVVQTGNNVKNVSLGDHVSAAPLLPCGSCESCLSGHPAMCNSYSFIGSRQNGAMAEYVAVPSKNILQLPKDMEFDKAACIEPLTVAIHGVERAGLLRSGSSAVVYGCGTIGVLTVQCLLAKGIKKIIAIDIDEHKLQLVKNMGVNDIINSSKIDVEKYFQEEGKADYVYETAGVNSLQSQILKLVKKNGRVVYIGTAQKDVTIPAKSFELILRGELNVTGSWMSYSSPFPGKEWRAAIEYLNSEIVDVSKIITHRFPLEAGYEAFLTMLDKDKRPLKVMYCLPN</sequence>
<dbReference type="Pfam" id="PF08240">
    <property type="entry name" value="ADH_N"/>
    <property type="match status" value="1"/>
</dbReference>
<dbReference type="PANTHER" id="PTHR43401:SF2">
    <property type="entry name" value="L-THREONINE 3-DEHYDROGENASE"/>
    <property type="match status" value="1"/>
</dbReference>
<keyword evidence="2 4" id="KW-0862">Zinc</keyword>
<keyword evidence="1 4" id="KW-0479">Metal-binding</keyword>
<evidence type="ECO:0000313" key="6">
    <source>
        <dbReference type="EMBL" id="TCS81953.1"/>
    </source>
</evidence>
<dbReference type="InterPro" id="IPR020843">
    <property type="entry name" value="ER"/>
</dbReference>
<comment type="cofactor">
    <cofactor evidence="4">
        <name>Zn(2+)</name>
        <dbReference type="ChEBI" id="CHEBI:29105"/>
    </cofactor>
</comment>
<dbReference type="InterPro" id="IPR002328">
    <property type="entry name" value="ADH_Zn_CS"/>
</dbReference>
<dbReference type="PANTHER" id="PTHR43401">
    <property type="entry name" value="L-THREONINE 3-DEHYDROGENASE"/>
    <property type="match status" value="1"/>
</dbReference>
<dbReference type="InterPro" id="IPR013154">
    <property type="entry name" value="ADH-like_N"/>
</dbReference>
<evidence type="ECO:0000256" key="3">
    <source>
        <dbReference type="ARBA" id="ARBA00023002"/>
    </source>
</evidence>
<dbReference type="RefSeq" id="WP_231040015.1">
    <property type="nucleotide sequence ID" value="NZ_SMAA01000001.1"/>
</dbReference>
<comment type="similarity">
    <text evidence="4">Belongs to the zinc-containing alcohol dehydrogenase family.</text>
</comment>
<dbReference type="EMBL" id="SMAA01000001">
    <property type="protein sequence ID" value="TCS81953.1"/>
    <property type="molecule type" value="Genomic_DNA"/>
</dbReference>
<gene>
    <name evidence="6" type="ORF">EDC37_101124</name>
</gene>
<dbReference type="InterPro" id="IPR013149">
    <property type="entry name" value="ADH-like_C"/>
</dbReference>
<dbReference type="InterPro" id="IPR036291">
    <property type="entry name" value="NAD(P)-bd_dom_sf"/>
</dbReference>
<dbReference type="Pfam" id="PF00107">
    <property type="entry name" value="ADH_zinc_N"/>
    <property type="match status" value="1"/>
</dbReference>
<evidence type="ECO:0000256" key="2">
    <source>
        <dbReference type="ARBA" id="ARBA00022833"/>
    </source>
</evidence>
<dbReference type="GO" id="GO:0016491">
    <property type="term" value="F:oxidoreductase activity"/>
    <property type="evidence" value="ECO:0007669"/>
    <property type="project" value="UniProtKB-KW"/>
</dbReference>
<protein>
    <submittedName>
        <fullName evidence="6">L-iditol 2-dehydrogenase/galactitol-1-phosphate 5-dehydrogenase</fullName>
    </submittedName>
</protein>
<dbReference type="Gene3D" id="3.40.50.720">
    <property type="entry name" value="NAD(P)-binding Rossmann-like Domain"/>
    <property type="match status" value="1"/>
</dbReference>
<evidence type="ECO:0000256" key="1">
    <source>
        <dbReference type="ARBA" id="ARBA00022723"/>
    </source>
</evidence>
<proteinExistence type="inferred from homology"/>
<name>A0A4R3KFV2_9FIRM</name>
<accession>A0A4R3KFV2</accession>
<comment type="caution">
    <text evidence="6">The sequence shown here is derived from an EMBL/GenBank/DDBJ whole genome shotgun (WGS) entry which is preliminary data.</text>
</comment>
<dbReference type="SUPFAM" id="SSF51735">
    <property type="entry name" value="NAD(P)-binding Rossmann-fold domains"/>
    <property type="match status" value="1"/>
</dbReference>